<dbReference type="AlphaFoldDB" id="A0A4C1SQL0"/>
<name>A0A4C1SQL0_EUMVA</name>
<feature type="region of interest" description="Disordered" evidence="1">
    <location>
        <begin position="1"/>
        <end position="27"/>
    </location>
</feature>
<evidence type="ECO:0000313" key="3">
    <source>
        <dbReference type="Proteomes" id="UP000299102"/>
    </source>
</evidence>
<accession>A0A4C1SQL0</accession>
<sequence length="107" mass="11610">MPHRFTVTSARGALPRPAAEATTRHDDDRRDFCRGLTVFDSTSNPSVLLAPAARLSADYKIPFASPMDEWGKREGGRLDAMQTARSGSITPRDCPASGFGKKSRSSL</sequence>
<organism evidence="2 3">
    <name type="scientific">Eumeta variegata</name>
    <name type="common">Bagworm moth</name>
    <name type="synonym">Eumeta japonica</name>
    <dbReference type="NCBI Taxonomy" id="151549"/>
    <lineage>
        <taxon>Eukaryota</taxon>
        <taxon>Metazoa</taxon>
        <taxon>Ecdysozoa</taxon>
        <taxon>Arthropoda</taxon>
        <taxon>Hexapoda</taxon>
        <taxon>Insecta</taxon>
        <taxon>Pterygota</taxon>
        <taxon>Neoptera</taxon>
        <taxon>Endopterygota</taxon>
        <taxon>Lepidoptera</taxon>
        <taxon>Glossata</taxon>
        <taxon>Ditrysia</taxon>
        <taxon>Tineoidea</taxon>
        <taxon>Psychidae</taxon>
        <taxon>Oiketicinae</taxon>
        <taxon>Eumeta</taxon>
    </lineage>
</organism>
<keyword evidence="3" id="KW-1185">Reference proteome</keyword>
<reference evidence="2 3" key="1">
    <citation type="journal article" date="2019" name="Commun. Biol.">
        <title>The bagworm genome reveals a unique fibroin gene that provides high tensile strength.</title>
        <authorList>
            <person name="Kono N."/>
            <person name="Nakamura H."/>
            <person name="Ohtoshi R."/>
            <person name="Tomita M."/>
            <person name="Numata K."/>
            <person name="Arakawa K."/>
        </authorList>
    </citation>
    <scope>NUCLEOTIDE SEQUENCE [LARGE SCALE GENOMIC DNA]</scope>
</reference>
<comment type="caution">
    <text evidence="2">The sequence shown here is derived from an EMBL/GenBank/DDBJ whole genome shotgun (WGS) entry which is preliminary data.</text>
</comment>
<proteinExistence type="predicted"/>
<evidence type="ECO:0000313" key="2">
    <source>
        <dbReference type="EMBL" id="GBP04439.1"/>
    </source>
</evidence>
<dbReference type="Proteomes" id="UP000299102">
    <property type="component" value="Unassembled WGS sequence"/>
</dbReference>
<feature type="region of interest" description="Disordered" evidence="1">
    <location>
        <begin position="83"/>
        <end position="107"/>
    </location>
</feature>
<dbReference type="EMBL" id="BGZK01003772">
    <property type="protein sequence ID" value="GBP04439.1"/>
    <property type="molecule type" value="Genomic_DNA"/>
</dbReference>
<evidence type="ECO:0000256" key="1">
    <source>
        <dbReference type="SAM" id="MobiDB-lite"/>
    </source>
</evidence>
<gene>
    <name evidence="2" type="ORF">EVAR_69684_1</name>
</gene>
<protein>
    <submittedName>
        <fullName evidence="2">Uncharacterized protein</fullName>
    </submittedName>
</protein>